<reference evidence="3" key="1">
    <citation type="submission" date="2020-05" db="EMBL/GenBank/DDBJ databases">
        <authorList>
            <person name="Chiriac C."/>
            <person name="Salcher M."/>
            <person name="Ghai R."/>
            <person name="Kavagutti S V."/>
        </authorList>
    </citation>
    <scope>NUCLEOTIDE SEQUENCE</scope>
</reference>
<dbReference type="EMBL" id="LR797827">
    <property type="protein sequence ID" value="CAB4242045.1"/>
    <property type="molecule type" value="Genomic_DNA"/>
</dbReference>
<gene>
    <name evidence="2" type="ORF">UFOVP263_34</name>
    <name evidence="3" type="ORF">UFOVP91_28</name>
</gene>
<keyword evidence="1" id="KW-0472">Membrane</keyword>
<keyword evidence="1" id="KW-0812">Transmembrane</keyword>
<evidence type="ECO:0000313" key="3">
    <source>
        <dbReference type="EMBL" id="CAB4242045.1"/>
    </source>
</evidence>
<evidence type="ECO:0000313" key="2">
    <source>
        <dbReference type="EMBL" id="CAB4133879.1"/>
    </source>
</evidence>
<accession>A0A6J5TDH1</accession>
<dbReference type="EMBL" id="LR796275">
    <property type="protein sequence ID" value="CAB4133879.1"/>
    <property type="molecule type" value="Genomic_DNA"/>
</dbReference>
<feature type="transmembrane region" description="Helical" evidence="1">
    <location>
        <begin position="12"/>
        <end position="30"/>
    </location>
</feature>
<keyword evidence="1" id="KW-1133">Transmembrane helix</keyword>
<feature type="transmembrane region" description="Helical" evidence="1">
    <location>
        <begin position="36"/>
        <end position="53"/>
    </location>
</feature>
<sequence>MKAYLVARLSEASTWRGVIALLTAVGITLTPDQTSAIVSLGLALMGAVGVFTADASK</sequence>
<evidence type="ECO:0000256" key="1">
    <source>
        <dbReference type="SAM" id="Phobius"/>
    </source>
</evidence>
<proteinExistence type="predicted"/>
<name>A0A6J5TDH1_9CAUD</name>
<organism evidence="3">
    <name type="scientific">uncultured Caudovirales phage</name>
    <dbReference type="NCBI Taxonomy" id="2100421"/>
    <lineage>
        <taxon>Viruses</taxon>
        <taxon>Duplodnaviria</taxon>
        <taxon>Heunggongvirae</taxon>
        <taxon>Uroviricota</taxon>
        <taxon>Caudoviricetes</taxon>
        <taxon>Peduoviridae</taxon>
        <taxon>Maltschvirus</taxon>
        <taxon>Maltschvirus maltsch</taxon>
    </lineage>
</organism>
<protein>
    <submittedName>
        <fullName evidence="3">Uncharacterized protein</fullName>
    </submittedName>
</protein>